<dbReference type="EMBL" id="BARW01009786">
    <property type="protein sequence ID" value="GAI84530.1"/>
    <property type="molecule type" value="Genomic_DNA"/>
</dbReference>
<dbReference type="Gene3D" id="3.30.460.10">
    <property type="entry name" value="Beta Polymerase, domain 2"/>
    <property type="match status" value="1"/>
</dbReference>
<reference evidence="1" key="1">
    <citation type="journal article" date="2014" name="Front. Microbiol.">
        <title>High frequency of phylogenetically diverse reductive dehalogenase-homologous genes in deep subseafloor sedimentary metagenomes.</title>
        <authorList>
            <person name="Kawai M."/>
            <person name="Futagami T."/>
            <person name="Toyoda A."/>
            <person name="Takaki Y."/>
            <person name="Nishi S."/>
            <person name="Hori S."/>
            <person name="Arai W."/>
            <person name="Tsubouchi T."/>
            <person name="Morono Y."/>
            <person name="Uchiyama I."/>
            <person name="Ito T."/>
            <person name="Fujiyama A."/>
            <person name="Inagaki F."/>
            <person name="Takami H."/>
        </authorList>
    </citation>
    <scope>NUCLEOTIDE SEQUENCE</scope>
    <source>
        <strain evidence="1">Expedition CK06-06</strain>
    </source>
</reference>
<organism evidence="1">
    <name type="scientific">marine sediment metagenome</name>
    <dbReference type="NCBI Taxonomy" id="412755"/>
    <lineage>
        <taxon>unclassified sequences</taxon>
        <taxon>metagenomes</taxon>
        <taxon>ecological metagenomes</taxon>
    </lineage>
</organism>
<proteinExistence type="predicted"/>
<evidence type="ECO:0008006" key="2">
    <source>
        <dbReference type="Google" id="ProtNLM"/>
    </source>
</evidence>
<sequence length="38" mass="4650">MFKKTRDVKRIIERYRQELKNFNINSQKIILYGSYAKG</sequence>
<feature type="non-terminal residue" evidence="1">
    <location>
        <position position="38"/>
    </location>
</feature>
<accession>X1TAG9</accession>
<protein>
    <recommendedName>
        <fullName evidence="2">Polymerase nucleotidyl transferase domain-containing protein</fullName>
    </recommendedName>
</protein>
<comment type="caution">
    <text evidence="1">The sequence shown here is derived from an EMBL/GenBank/DDBJ whole genome shotgun (WGS) entry which is preliminary data.</text>
</comment>
<evidence type="ECO:0000313" key="1">
    <source>
        <dbReference type="EMBL" id="GAI84530.1"/>
    </source>
</evidence>
<dbReference type="AlphaFoldDB" id="X1TAG9"/>
<dbReference type="InterPro" id="IPR043519">
    <property type="entry name" value="NT_sf"/>
</dbReference>
<name>X1TAG9_9ZZZZ</name>
<gene>
    <name evidence="1" type="ORF">S12H4_19548</name>
</gene>